<comment type="caution">
    <text evidence="1">The sequence shown here is derived from an EMBL/GenBank/DDBJ whole genome shotgun (WGS) entry which is preliminary data.</text>
</comment>
<evidence type="ECO:0000313" key="1">
    <source>
        <dbReference type="EMBL" id="TDX84801.1"/>
    </source>
</evidence>
<organism evidence="1 2">
    <name type="scientific">Epilithonimonas xixisoli</name>
    <dbReference type="NCBI Taxonomy" id="1476462"/>
    <lineage>
        <taxon>Bacteria</taxon>
        <taxon>Pseudomonadati</taxon>
        <taxon>Bacteroidota</taxon>
        <taxon>Flavobacteriia</taxon>
        <taxon>Flavobacteriales</taxon>
        <taxon>Weeksellaceae</taxon>
        <taxon>Chryseobacterium group</taxon>
        <taxon>Epilithonimonas</taxon>
    </lineage>
</organism>
<sequence length="70" mass="8125">MKSVAPTELRIGDNSFYKHFAPTELLLDECQRNEMFVERIIVIKSKLHRSEMFVKNSQYNYLGSVGAKCL</sequence>
<dbReference type="Proteomes" id="UP000295313">
    <property type="component" value="Unassembled WGS sequence"/>
</dbReference>
<proteinExistence type="predicted"/>
<dbReference type="EMBL" id="SOEO01000002">
    <property type="protein sequence ID" value="TDX84801.1"/>
    <property type="molecule type" value="Genomic_DNA"/>
</dbReference>
<dbReference type="AlphaFoldDB" id="A0A4R8IBQ0"/>
<name>A0A4R8IBQ0_9FLAO</name>
<accession>A0A4R8IBQ0</accession>
<protein>
    <submittedName>
        <fullName evidence="1">Uncharacterized protein</fullName>
    </submittedName>
</protein>
<evidence type="ECO:0000313" key="2">
    <source>
        <dbReference type="Proteomes" id="UP000295313"/>
    </source>
</evidence>
<gene>
    <name evidence="1" type="ORF">B0I22_2437</name>
</gene>
<reference evidence="1 2" key="1">
    <citation type="submission" date="2019-03" db="EMBL/GenBank/DDBJ databases">
        <title>Genomic Encyclopedia of Type Strains, Phase III (KMG-III): the genomes of soil and plant-associated and newly described type strains.</title>
        <authorList>
            <person name="Whitman W."/>
        </authorList>
    </citation>
    <scope>NUCLEOTIDE SEQUENCE [LARGE SCALE GENOMIC DNA]</scope>
    <source>
        <strain evidence="1 2">CGMCC 1.12802</strain>
    </source>
</reference>
<keyword evidence="2" id="KW-1185">Reference proteome</keyword>